<dbReference type="InterPro" id="IPR013517">
    <property type="entry name" value="FG-GAP"/>
</dbReference>
<evidence type="ECO:0000256" key="1">
    <source>
        <dbReference type="ARBA" id="ARBA00022729"/>
    </source>
</evidence>
<dbReference type="PANTHER" id="PTHR16026:SF0">
    <property type="entry name" value="CARTILAGE ACIDIC PROTEIN 1"/>
    <property type="match status" value="1"/>
</dbReference>
<sequence>MTNLSPIKILLLVSVCTSCFFACSTGSNKKEEAQLFTLLSESKTHVNFTNKLEEGLNTNVLMYEYFYNGGGVAVADLNNDGLDDIYFSSNMEENKLYLNKGKMEFEDITDEANVAGRYQPWKTGVTMADVNGDGKVDIFLCYSGNVKGIDRVNQLFINEGNDAKGIPHFTERAKEYGLTDSSHSTQAFFFDYDRDGDLDLLLLNHNPQNLPILDEASTAALISQENPSIGIRLYKNDKNLFHDITGQSGISSSSLTYGLGAGIADIDGDGWQDIYISNDYGVPDYLYINNKNGSFTNKLPQMIQHISHFSMGNDVADMNNDGFPDILTLDMLPEGNKRQKLLFAPDNYEKFDLSLRTGFYYQYMRNMLQLNNGNGTFSEIGQLAGISNTDWSWAPLMADYDNDGWKDLLVTNGYLRDFTNMDFMKYMNDYIKSQGRLKREEVLELVHQIPSSNVDNYLFKNNGDLTFKDVSKQWGIKMPSNSNGAVYADLDNDGDLDLIINNIDKPAFIYQNESDKQKDNRFLQVKLIGAAGNTQGLGAKVRVFSKGKQQYVEQMPARGYQSSVSPIVHFGLGKDSLVDSISVTWLSGKQQTLINVKANQLLSVDEKNANQEATPLQPVKPAFTETVSPVNYVNQSNNINDFKRQPLMVNPVSFNGPCLVKGDVNGDGLDDIYAGGGGGQAASLFLQQKNGSFVKSVQPAFEADKLSEDADAAIFDANGDGFADIYVSSGGYHNYLPEDPLLQDRLYLNNGKGLFQKATDALPQMKVSKSCVKVADINGDGHPDLFVGGRVIPGRYPETPESYLLINDGKGHFSDQINTLAPTLQKIGMVTDAAWADMNNDHVADLIVTGEWMPVTVFINNKGKLENKTQEYFAKNYSGWWNRLLVGDFNGDGRTDIIAGNMGLNTQCKVSESEPAEMYYKDFDDNGAVDPVLCFYIQGKSYPYLTRDELLDQMSSMRTKFTDYKGYADAGVKDIFSSEELKSAGHLQANFLKTAYFESEGNGKLREKELPLQVQFSPVFSITSLDYDSDGQQDLLFCGNINRARLRFGKYDANYGVLLKGDGKGNFKYINQQQSGFQLKGDVRCVLNFNNTLLFGINQQPLKAYKTTMK</sequence>
<dbReference type="SUPFAM" id="SSF69318">
    <property type="entry name" value="Integrin alpha N-terminal domain"/>
    <property type="match status" value="3"/>
</dbReference>
<dbReference type="Pfam" id="PF13517">
    <property type="entry name" value="FG-GAP_3"/>
    <property type="match status" value="7"/>
</dbReference>
<proteinExistence type="predicted"/>
<evidence type="ECO:0000259" key="3">
    <source>
        <dbReference type="Pfam" id="PF07593"/>
    </source>
</evidence>
<name>A0ABV3ZM79_9BACT</name>
<dbReference type="InterPro" id="IPR028994">
    <property type="entry name" value="Integrin_alpha_N"/>
</dbReference>
<evidence type="ECO:0000256" key="2">
    <source>
        <dbReference type="SAM" id="SignalP"/>
    </source>
</evidence>
<organism evidence="4 5">
    <name type="scientific">Danxiaibacter flavus</name>
    <dbReference type="NCBI Taxonomy" id="3049108"/>
    <lineage>
        <taxon>Bacteria</taxon>
        <taxon>Pseudomonadati</taxon>
        <taxon>Bacteroidota</taxon>
        <taxon>Chitinophagia</taxon>
        <taxon>Chitinophagales</taxon>
        <taxon>Chitinophagaceae</taxon>
        <taxon>Danxiaibacter</taxon>
    </lineage>
</organism>
<gene>
    <name evidence="4" type="ORF">QTN47_24015</name>
</gene>
<dbReference type="RefSeq" id="WP_369332011.1">
    <property type="nucleotide sequence ID" value="NZ_JAULBC010000009.1"/>
</dbReference>
<reference evidence="4 5" key="1">
    <citation type="submission" date="2023-07" db="EMBL/GenBank/DDBJ databases">
        <authorList>
            <person name="Lian W.-H."/>
        </authorList>
    </citation>
    <scope>NUCLEOTIDE SEQUENCE [LARGE SCALE GENOMIC DNA]</scope>
    <source>
        <strain evidence="4 5">SYSU DXS3180</strain>
    </source>
</reference>
<comment type="caution">
    <text evidence="4">The sequence shown here is derived from an EMBL/GenBank/DDBJ whole genome shotgun (WGS) entry which is preliminary data.</text>
</comment>
<feature type="chain" id="PRO_5046357817" evidence="2">
    <location>
        <begin position="23"/>
        <end position="1110"/>
    </location>
</feature>
<dbReference type="Proteomes" id="UP001560573">
    <property type="component" value="Unassembled WGS sequence"/>
</dbReference>
<dbReference type="Gene3D" id="2.130.10.130">
    <property type="entry name" value="Integrin alpha, N-terminal"/>
    <property type="match status" value="5"/>
</dbReference>
<evidence type="ECO:0000313" key="5">
    <source>
        <dbReference type="Proteomes" id="UP001560573"/>
    </source>
</evidence>
<protein>
    <submittedName>
        <fullName evidence="4">VCBS repeat-containing protein</fullName>
    </submittedName>
</protein>
<dbReference type="InterPro" id="IPR027039">
    <property type="entry name" value="Crtac1"/>
</dbReference>
<dbReference type="PANTHER" id="PTHR16026">
    <property type="entry name" value="CARTILAGE ACIDIC PROTEIN 1"/>
    <property type="match status" value="1"/>
</dbReference>
<keyword evidence="1 2" id="KW-0732">Signal</keyword>
<dbReference type="Pfam" id="PF07593">
    <property type="entry name" value="UnbV_ASPIC"/>
    <property type="match status" value="1"/>
</dbReference>
<feature type="domain" description="ASPIC/UnbV" evidence="3">
    <location>
        <begin position="536"/>
        <end position="602"/>
    </location>
</feature>
<keyword evidence="5" id="KW-1185">Reference proteome</keyword>
<accession>A0ABV3ZM79</accession>
<dbReference type="InterPro" id="IPR011519">
    <property type="entry name" value="UnbV_ASPIC"/>
</dbReference>
<dbReference type="EMBL" id="JAULBC010000009">
    <property type="protein sequence ID" value="MEX6690600.1"/>
    <property type="molecule type" value="Genomic_DNA"/>
</dbReference>
<feature type="signal peptide" evidence="2">
    <location>
        <begin position="1"/>
        <end position="22"/>
    </location>
</feature>
<evidence type="ECO:0000313" key="4">
    <source>
        <dbReference type="EMBL" id="MEX6690600.1"/>
    </source>
</evidence>